<gene>
    <name evidence="2" type="ORF">EH55_00105</name>
</gene>
<dbReference type="InterPro" id="IPR016166">
    <property type="entry name" value="FAD-bd_PCMH"/>
</dbReference>
<dbReference type="STRING" id="2754.EH55_00105"/>
<dbReference type="SUPFAM" id="SSF55447">
    <property type="entry name" value="CO dehydrogenase flavoprotein C-terminal domain-like"/>
    <property type="match status" value="1"/>
</dbReference>
<sequence length="289" mass="30522">MREFNYYEPKAISEACGLLRAEGAKVIAGGTDLIVQIKRGVLKPASVINIKSVEELSGITASDEGLTIGALTKISKIAASSDILGHNRAICVGADNIGTPQVRSLATIGGNICNSSPCADTVPGLLVADAVAIIADGTGERRMPLADFFRGPGKNALDKEKGELLKAIFLPKLPENTTQGFYKAGPRKAADIAVINMAISLSFKNGICTRARIAMGSVAPVPKRAYDAENAIESSGTIRDFDEIAELITRAASPIDDVRGSAKYRLHMLRVAAAELLEELCNRGEGKND</sequence>
<dbReference type="Pfam" id="PF00941">
    <property type="entry name" value="FAD_binding_5"/>
    <property type="match status" value="1"/>
</dbReference>
<dbReference type="Gene3D" id="3.30.465.10">
    <property type="match status" value="1"/>
</dbReference>
<dbReference type="PANTHER" id="PTHR42659:SF9">
    <property type="entry name" value="XANTHINE DEHYDROGENASE FAD-BINDING SUBUNIT XDHB-RELATED"/>
    <property type="match status" value="1"/>
</dbReference>
<dbReference type="InterPro" id="IPR036683">
    <property type="entry name" value="CO_DH_flav_C_dom_sf"/>
</dbReference>
<dbReference type="Pfam" id="PF03450">
    <property type="entry name" value="CO_deh_flav_C"/>
    <property type="match status" value="1"/>
</dbReference>
<name>A0A073IT15_9BACT</name>
<dbReference type="Gene3D" id="3.30.390.50">
    <property type="entry name" value="CO dehydrogenase flavoprotein, C-terminal domain"/>
    <property type="match status" value="1"/>
</dbReference>
<keyword evidence="3" id="KW-1185">Reference proteome</keyword>
<protein>
    <recommendedName>
        <fullName evidence="1">FAD-binding PCMH-type domain-containing protein</fullName>
    </recommendedName>
</protein>
<dbReference type="AlphaFoldDB" id="A0A073IT15"/>
<dbReference type="SUPFAM" id="SSF56176">
    <property type="entry name" value="FAD-binding/transporter-associated domain-like"/>
    <property type="match status" value="1"/>
</dbReference>
<dbReference type="Proteomes" id="UP000027665">
    <property type="component" value="Unassembled WGS sequence"/>
</dbReference>
<dbReference type="InterPro" id="IPR005107">
    <property type="entry name" value="CO_DH_flav_C"/>
</dbReference>
<dbReference type="InterPro" id="IPR051312">
    <property type="entry name" value="Diverse_Substr_Oxidored"/>
</dbReference>
<dbReference type="GO" id="GO:0016491">
    <property type="term" value="F:oxidoreductase activity"/>
    <property type="evidence" value="ECO:0007669"/>
    <property type="project" value="InterPro"/>
</dbReference>
<dbReference type="GeneID" id="90982969"/>
<dbReference type="eggNOG" id="COG1319">
    <property type="taxonomic scope" value="Bacteria"/>
</dbReference>
<evidence type="ECO:0000259" key="1">
    <source>
        <dbReference type="PROSITE" id="PS51387"/>
    </source>
</evidence>
<evidence type="ECO:0000313" key="3">
    <source>
        <dbReference type="Proteomes" id="UP000027665"/>
    </source>
</evidence>
<dbReference type="RefSeq" id="WP_051682611.1">
    <property type="nucleotide sequence ID" value="NZ_JMKI01000010.1"/>
</dbReference>
<dbReference type="PANTHER" id="PTHR42659">
    <property type="entry name" value="XANTHINE DEHYDROGENASE SUBUNIT C-RELATED"/>
    <property type="match status" value="1"/>
</dbReference>
<dbReference type="GO" id="GO:0071949">
    <property type="term" value="F:FAD binding"/>
    <property type="evidence" value="ECO:0007669"/>
    <property type="project" value="InterPro"/>
</dbReference>
<comment type="caution">
    <text evidence="2">The sequence shown here is derived from an EMBL/GenBank/DDBJ whole genome shotgun (WGS) entry which is preliminary data.</text>
</comment>
<dbReference type="InterPro" id="IPR016169">
    <property type="entry name" value="FAD-bd_PCMH_sub2"/>
</dbReference>
<proteinExistence type="predicted"/>
<dbReference type="Gene3D" id="3.30.43.10">
    <property type="entry name" value="Uridine Diphospho-n-acetylenolpyruvylglucosamine Reductase, domain 2"/>
    <property type="match status" value="1"/>
</dbReference>
<dbReference type="SMART" id="SM01092">
    <property type="entry name" value="CO_deh_flav_C"/>
    <property type="match status" value="1"/>
</dbReference>
<dbReference type="InterPro" id="IPR002346">
    <property type="entry name" value="Mopterin_DH_FAD-bd"/>
</dbReference>
<feature type="domain" description="FAD-binding PCMH-type" evidence="1">
    <location>
        <begin position="1"/>
        <end position="175"/>
    </location>
</feature>
<dbReference type="OrthoDB" id="9789842at2"/>
<accession>A0A073IT15</accession>
<dbReference type="InterPro" id="IPR016167">
    <property type="entry name" value="FAD-bd_PCMH_sub1"/>
</dbReference>
<organism evidence="2 3">
    <name type="scientific">Synergistes jonesii</name>
    <dbReference type="NCBI Taxonomy" id="2754"/>
    <lineage>
        <taxon>Bacteria</taxon>
        <taxon>Thermotogati</taxon>
        <taxon>Synergistota</taxon>
        <taxon>Synergistia</taxon>
        <taxon>Synergistales</taxon>
        <taxon>Synergistaceae</taxon>
        <taxon>Synergistes</taxon>
    </lineage>
</organism>
<dbReference type="InterPro" id="IPR036318">
    <property type="entry name" value="FAD-bd_PCMH-like_sf"/>
</dbReference>
<reference evidence="2 3" key="1">
    <citation type="submission" date="2014-04" db="EMBL/GenBank/DDBJ databases">
        <title>Draft Genome Sequence of Synergistes jonesii.</title>
        <authorList>
            <person name="Coil D.A."/>
            <person name="Eisen J.A."/>
            <person name="Holland-Moritz H.E."/>
        </authorList>
    </citation>
    <scope>NUCLEOTIDE SEQUENCE [LARGE SCALE GENOMIC DNA]</scope>
    <source>
        <strain evidence="2 3">78-1</strain>
    </source>
</reference>
<dbReference type="PROSITE" id="PS51387">
    <property type="entry name" value="FAD_PCMH"/>
    <property type="match status" value="1"/>
</dbReference>
<evidence type="ECO:0000313" key="2">
    <source>
        <dbReference type="EMBL" id="KEJ92944.1"/>
    </source>
</evidence>
<dbReference type="EMBL" id="JMKI01000010">
    <property type="protein sequence ID" value="KEJ92944.1"/>
    <property type="molecule type" value="Genomic_DNA"/>
</dbReference>